<accession>A0A0G0K720</accession>
<comment type="caution">
    <text evidence="2">The sequence shown here is derived from an EMBL/GenBank/DDBJ whole genome shotgun (WGS) entry which is preliminary data.</text>
</comment>
<keyword evidence="1" id="KW-0812">Transmembrane</keyword>
<keyword evidence="1" id="KW-0472">Membrane</keyword>
<evidence type="ECO:0000256" key="1">
    <source>
        <dbReference type="SAM" id="Phobius"/>
    </source>
</evidence>
<dbReference type="AlphaFoldDB" id="A0A0G0K720"/>
<sequence length="155" mass="17266">MNKLTNLLNSIPAKLAGLLKKKPQISTPLVMTPQVANVEVPPPTLEVEPKVSFFGKINKKEIVILVVMLLAIIILALLAVVFKIKLPIPGFEQPTPTPFVTPIPSPTPVPKYFNDADVLKIEENTNILENELNNIDIEESNIQPRPLDWTINFKK</sequence>
<evidence type="ECO:0000313" key="2">
    <source>
        <dbReference type="EMBL" id="KKQ75488.1"/>
    </source>
</evidence>
<protein>
    <submittedName>
        <fullName evidence="2">Uncharacterized protein</fullName>
    </submittedName>
</protein>
<evidence type="ECO:0000313" key="3">
    <source>
        <dbReference type="Proteomes" id="UP000034181"/>
    </source>
</evidence>
<name>A0A0G0K720_9BACT</name>
<dbReference type="Proteomes" id="UP000034181">
    <property type="component" value="Unassembled WGS sequence"/>
</dbReference>
<organism evidence="2 3">
    <name type="scientific">Candidatus Woesebacteria bacterium GW2011_GWB1_38_5b</name>
    <dbReference type="NCBI Taxonomy" id="1618569"/>
    <lineage>
        <taxon>Bacteria</taxon>
        <taxon>Candidatus Woeseibacteriota</taxon>
    </lineage>
</organism>
<feature type="transmembrane region" description="Helical" evidence="1">
    <location>
        <begin position="62"/>
        <end position="82"/>
    </location>
</feature>
<dbReference type="EMBL" id="LBUZ01000010">
    <property type="protein sequence ID" value="KKQ75488.1"/>
    <property type="molecule type" value="Genomic_DNA"/>
</dbReference>
<proteinExistence type="predicted"/>
<keyword evidence="1" id="KW-1133">Transmembrane helix</keyword>
<reference evidence="2 3" key="1">
    <citation type="journal article" date="2015" name="Nature">
        <title>rRNA introns, odd ribosomes, and small enigmatic genomes across a large radiation of phyla.</title>
        <authorList>
            <person name="Brown C.T."/>
            <person name="Hug L.A."/>
            <person name="Thomas B.C."/>
            <person name="Sharon I."/>
            <person name="Castelle C.J."/>
            <person name="Singh A."/>
            <person name="Wilkins M.J."/>
            <person name="Williams K.H."/>
            <person name="Banfield J.F."/>
        </authorList>
    </citation>
    <scope>NUCLEOTIDE SEQUENCE [LARGE SCALE GENOMIC DNA]</scope>
</reference>
<gene>
    <name evidence="2" type="ORF">US96_C0010G0004</name>
</gene>